<evidence type="ECO:0000256" key="1">
    <source>
        <dbReference type="SAM" id="Coils"/>
    </source>
</evidence>
<name>A0A1Y3BQS7_EURMA</name>
<organism evidence="2 3">
    <name type="scientific">Euroglyphus maynei</name>
    <name type="common">Mayne's house dust mite</name>
    <dbReference type="NCBI Taxonomy" id="6958"/>
    <lineage>
        <taxon>Eukaryota</taxon>
        <taxon>Metazoa</taxon>
        <taxon>Ecdysozoa</taxon>
        <taxon>Arthropoda</taxon>
        <taxon>Chelicerata</taxon>
        <taxon>Arachnida</taxon>
        <taxon>Acari</taxon>
        <taxon>Acariformes</taxon>
        <taxon>Sarcoptiformes</taxon>
        <taxon>Astigmata</taxon>
        <taxon>Psoroptidia</taxon>
        <taxon>Analgoidea</taxon>
        <taxon>Pyroglyphidae</taxon>
        <taxon>Pyroglyphinae</taxon>
        <taxon>Euroglyphus</taxon>
    </lineage>
</organism>
<comment type="caution">
    <text evidence="2">The sequence shown here is derived from an EMBL/GenBank/DDBJ whole genome shotgun (WGS) entry which is preliminary data.</text>
</comment>
<protein>
    <submittedName>
        <fullName evidence="2">TBC1 domain containing protein</fullName>
    </submittedName>
</protein>
<reference evidence="2 3" key="1">
    <citation type="submission" date="2017-03" db="EMBL/GenBank/DDBJ databases">
        <title>Genome Survey of Euroglyphus maynei.</title>
        <authorList>
            <person name="Arlian L.G."/>
            <person name="Morgan M.S."/>
            <person name="Rider S.D."/>
        </authorList>
    </citation>
    <scope>NUCLEOTIDE SEQUENCE [LARGE SCALE GENOMIC DNA]</scope>
    <source>
        <strain evidence="2">Arlian Lab</strain>
        <tissue evidence="2">Whole body</tissue>
    </source>
</reference>
<dbReference type="Proteomes" id="UP000194236">
    <property type="component" value="Unassembled WGS sequence"/>
</dbReference>
<evidence type="ECO:0000313" key="3">
    <source>
        <dbReference type="Proteomes" id="UP000194236"/>
    </source>
</evidence>
<keyword evidence="1" id="KW-0175">Coiled coil</keyword>
<accession>A0A1Y3BQS7</accession>
<dbReference type="AlphaFoldDB" id="A0A1Y3BQS7"/>
<evidence type="ECO:0000313" key="2">
    <source>
        <dbReference type="EMBL" id="OTF82153.1"/>
    </source>
</evidence>
<proteinExistence type="predicted"/>
<sequence length="175" mass="21133">MEAIFRVFYHLIDRIRSEILNTQIDDLERIMHLLRVVMFDLSSDDMAKFFEKCIPVINNSSNQQSIYSINSRLEQYRLEYQILQEEFVHLKQINKLAVEQKLQLKQKQQLKFVQPQPTIEHHRRNSMETFDETSASCLAKLIECLRDENRRLREQNLQLSRQVEELQCQVRRQSH</sequence>
<dbReference type="Gene3D" id="1.10.472.80">
    <property type="entry name" value="Ypt/Rab-GAP domain of gyp1p, domain 3"/>
    <property type="match status" value="1"/>
</dbReference>
<feature type="coiled-coil region" evidence="1">
    <location>
        <begin position="135"/>
        <end position="169"/>
    </location>
</feature>
<feature type="coiled-coil region" evidence="1">
    <location>
        <begin position="66"/>
        <end position="93"/>
    </location>
</feature>
<gene>
    <name evidence="2" type="ORF">BLA29_010436</name>
</gene>
<dbReference type="EMBL" id="MUJZ01009966">
    <property type="protein sequence ID" value="OTF82153.1"/>
    <property type="molecule type" value="Genomic_DNA"/>
</dbReference>
<keyword evidence="3" id="KW-1185">Reference proteome</keyword>